<dbReference type="NCBIfam" id="NF011991">
    <property type="entry name" value="PRK15447.1"/>
    <property type="match status" value="1"/>
</dbReference>
<dbReference type="OrthoDB" id="8523349at2"/>
<gene>
    <name evidence="1" type="ORF">GHC57_04225</name>
</gene>
<dbReference type="RefSeq" id="WP_153341500.1">
    <property type="nucleotide sequence ID" value="NZ_WIVE01000007.1"/>
</dbReference>
<evidence type="ECO:0000313" key="2">
    <source>
        <dbReference type="Proteomes" id="UP000434582"/>
    </source>
</evidence>
<keyword evidence="2" id="KW-1185">Reference proteome</keyword>
<evidence type="ECO:0000313" key="1">
    <source>
        <dbReference type="EMBL" id="MQX35720.1"/>
    </source>
</evidence>
<dbReference type="EMBL" id="WIVE01000007">
    <property type="protein sequence ID" value="MQX35720.1"/>
    <property type="molecule type" value="Genomic_DNA"/>
</dbReference>
<protein>
    <submittedName>
        <fullName evidence="1">U32 family peptidase</fullName>
    </submittedName>
</protein>
<dbReference type="InterPro" id="IPR001539">
    <property type="entry name" value="Peptidase_U32"/>
</dbReference>
<name>A0A7X1ZBX6_9PROT</name>
<dbReference type="InterPro" id="IPR051454">
    <property type="entry name" value="RNA/ubiquinone_mod_enzymes"/>
</dbReference>
<dbReference type="Pfam" id="PF01136">
    <property type="entry name" value="Peptidase_U32"/>
    <property type="match status" value="1"/>
</dbReference>
<reference evidence="1 2" key="1">
    <citation type="submission" date="2019-10" db="EMBL/GenBank/DDBJ databases">
        <title>Draft whole-genome sequence of the purple nonsulfur photosynthetic bacterium Roseospira navarrensis DSM 15114.</title>
        <authorList>
            <person name="Kyndt J.A."/>
            <person name="Meyer T.E."/>
        </authorList>
    </citation>
    <scope>NUCLEOTIDE SEQUENCE [LARGE SCALE GENOMIC DNA]</scope>
    <source>
        <strain evidence="1 2">DSM 15114</strain>
    </source>
</reference>
<organism evidence="1 2">
    <name type="scientific">Roseospira navarrensis</name>
    <dbReference type="NCBI Taxonomy" id="140058"/>
    <lineage>
        <taxon>Bacteria</taxon>
        <taxon>Pseudomonadati</taxon>
        <taxon>Pseudomonadota</taxon>
        <taxon>Alphaproteobacteria</taxon>
        <taxon>Rhodospirillales</taxon>
        <taxon>Rhodospirillaceae</taxon>
        <taxon>Roseospira</taxon>
    </lineage>
</organism>
<dbReference type="Proteomes" id="UP000434582">
    <property type="component" value="Unassembled WGS sequence"/>
</dbReference>
<dbReference type="AlphaFoldDB" id="A0A7X1ZBX6"/>
<comment type="caution">
    <text evidence="1">The sequence shown here is derived from an EMBL/GenBank/DDBJ whole genome shotgun (WGS) entry which is preliminary data.</text>
</comment>
<dbReference type="PANTHER" id="PTHR30217">
    <property type="entry name" value="PEPTIDASE U32 FAMILY"/>
    <property type="match status" value="1"/>
</dbReference>
<proteinExistence type="predicted"/>
<sequence length="307" mass="32640">MTQTAPRLQLGPMLYHWSADRRRDFYRTIAEQGPYDSVVLGETVCAKRETAPVVEAMAEAEVALKAAGRTVIRPTIGLAVTEPEVEALEGVARTAKAGALVEANDVGALALLSGQPHHIGPMVNVYNEGTLTALVERGATCVTLPWELPMDNIVALAGVARRLGVDCGVTVFGRAPLAISARCYHARANGLTKDTCRLICDQDPEGLEVETLDGDPFMVVNGLQTQAFTVTLIVSEIPKLIEAGVTVLRVSPLDMDMVAVGQVYADLLAGSVDAIAAEDRLLDLLEDRMVSNGFLHGGPGADWIAAE</sequence>
<dbReference type="PANTHER" id="PTHR30217:SF11">
    <property type="entry name" value="UBIQUINONE BIOSYNTHESIS PROTEIN UBIV"/>
    <property type="match status" value="1"/>
</dbReference>
<accession>A0A7X1ZBX6</accession>